<evidence type="ECO:0000313" key="6">
    <source>
        <dbReference type="Proteomes" id="UP000617628"/>
    </source>
</evidence>
<dbReference type="Pfam" id="PF18040">
    <property type="entry name" value="BPA_C"/>
    <property type="match status" value="1"/>
</dbReference>
<evidence type="ECO:0000313" key="5">
    <source>
        <dbReference type="EMBL" id="MBK1879121.1"/>
    </source>
</evidence>
<proteinExistence type="predicted"/>
<keyword evidence="2" id="KW-0732">Signal</keyword>
<gene>
    <name evidence="5" type="ORF">JIN87_19710</name>
</gene>
<accession>A0A934S1Y2</accession>
<dbReference type="Pfam" id="PF18206">
    <property type="entry name" value="Porphyrn_cat_1"/>
    <property type="match status" value="1"/>
</dbReference>
<protein>
    <recommendedName>
        <fullName evidence="7">Agarase</fullName>
    </recommendedName>
</protein>
<evidence type="ECO:0000259" key="3">
    <source>
        <dbReference type="Pfam" id="PF18040"/>
    </source>
</evidence>
<feature type="domain" description="Beta-porphyranase A C-terminal" evidence="3">
    <location>
        <begin position="527"/>
        <end position="621"/>
    </location>
</feature>
<sequence length="971" mass="108401">MQPITNRPSPLRFALSCCSIASLTASLFAAEVTIDLTTKRYLSDVSELDRAKYFNIHTTWDTRRLEGEWREWAEDMNINFGRGFWGPYGEHKTGVPYPSEDDAKTAGAAAIANSRNASKYPYRTRRNVRTQHPRDAFKLDDDFAAAGEWAANYFKYYFDDESRPEFFEPMNEPFVHADEFGTNDQVKVREQMAQLFAEVGKAMHAKNVPTKVVGYSSAWPSMEKWDFDHWETRMKMFMDIAGEHMDAFATHLYDGINVQGQDSQRSGNNSRAILDLIETYSFQKWGIVKPHAITEYGGIEDGYPDAYSPEKSAQSLRSINHIIFELFNRQDRLEISIPFITGFAEWYLAAPNFHPYTPALWRPVPEEIQVTKDNEGNITSFTVGSFQLTEKARFYELWQDVRGKRAFVSSDNPDVQVDTFVDGDTAYVCLNNLDDEIEHTISLSILKSVDDFESVRIKQLEIYDLEAPDYSDETSNTAPGSITLSPHGTAVLAYKYSAPIRFEKKVTVKEYHPNSYLQPISTNQAITFEFDGLEIDEGTASLRMGIGRPHSRSKKPTITLNGNALTVPDNYAGYDQTGRDDFFGVIEIPVPYNTLIQGTNTLVARFPDTVGHVSSMILKVNTLGDYDPTLNLGIADKSGQLEVQAQGPEGLRVKIESSNDLETWEPRAIGHISDGKFTHSAESDSKFFRSSDAGPREEVPHPQSANLLYATLISQRSQILLEYTHEIDNPAQEAAALEIIIDSQPVTIDSIGRQEDDPQTILITLPAQVESGKEIRLSYTPTLKTSDGGDIVPISDWPIPNPIIVDGNRIKASSNHDGERGNGSGWTVDGDASKVSASSTVVREGDHSINITFPAGSSLINLRNEGGTFNIQGGETLSFTAHHRAANMSGGDSYQTELSIYDADSHQVLNGKRAWKRTDTDTWNTTEAEYTFTSGEAGTYYLGFRIYASANEGNLTYDLHIDGLRAEAVDP</sequence>
<dbReference type="Gene3D" id="2.60.120.260">
    <property type="entry name" value="Galactose-binding domain-like"/>
    <property type="match status" value="1"/>
</dbReference>
<feature type="chain" id="PRO_5037773184" description="Agarase" evidence="2">
    <location>
        <begin position="30"/>
        <end position="971"/>
    </location>
</feature>
<dbReference type="Gene3D" id="2.60.120.1200">
    <property type="match status" value="1"/>
</dbReference>
<comment type="caution">
    <text evidence="5">The sequence shown here is derived from an EMBL/GenBank/DDBJ whole genome shotgun (WGS) entry which is preliminary data.</text>
</comment>
<feature type="domain" description="Porphyranase beta-sandwich" evidence="4">
    <location>
        <begin position="414"/>
        <end position="518"/>
    </location>
</feature>
<dbReference type="EMBL" id="JAENIL010000041">
    <property type="protein sequence ID" value="MBK1879121.1"/>
    <property type="molecule type" value="Genomic_DNA"/>
</dbReference>
<evidence type="ECO:0008006" key="7">
    <source>
        <dbReference type="Google" id="ProtNLM"/>
    </source>
</evidence>
<feature type="signal peptide" evidence="2">
    <location>
        <begin position="1"/>
        <end position="29"/>
    </location>
</feature>
<dbReference type="RefSeq" id="WP_200357334.1">
    <property type="nucleotide sequence ID" value="NZ_JAENIL010000041.1"/>
</dbReference>
<evidence type="ECO:0000256" key="1">
    <source>
        <dbReference type="SAM" id="MobiDB-lite"/>
    </source>
</evidence>
<dbReference type="Gene3D" id="3.20.20.80">
    <property type="entry name" value="Glycosidases"/>
    <property type="match status" value="1"/>
</dbReference>
<name>A0A934S1Y2_9BACT</name>
<dbReference type="AlphaFoldDB" id="A0A934S1Y2"/>
<keyword evidence="6" id="KW-1185">Reference proteome</keyword>
<dbReference type="Proteomes" id="UP000617628">
    <property type="component" value="Unassembled WGS sequence"/>
</dbReference>
<organism evidence="5 6">
    <name type="scientific">Pelagicoccus mobilis</name>
    <dbReference type="NCBI Taxonomy" id="415221"/>
    <lineage>
        <taxon>Bacteria</taxon>
        <taxon>Pseudomonadati</taxon>
        <taxon>Verrucomicrobiota</taxon>
        <taxon>Opitutia</taxon>
        <taxon>Puniceicoccales</taxon>
        <taxon>Pelagicoccaceae</taxon>
        <taxon>Pelagicoccus</taxon>
    </lineage>
</organism>
<dbReference type="SUPFAM" id="SSF51445">
    <property type="entry name" value="(Trans)glycosidases"/>
    <property type="match status" value="1"/>
</dbReference>
<dbReference type="Gene3D" id="2.60.40.1180">
    <property type="entry name" value="Golgi alpha-mannosidase II"/>
    <property type="match status" value="1"/>
</dbReference>
<dbReference type="InterPro" id="IPR013780">
    <property type="entry name" value="Glyco_hydro_b"/>
</dbReference>
<feature type="region of interest" description="Disordered" evidence="1">
    <location>
        <begin position="812"/>
        <end position="832"/>
    </location>
</feature>
<dbReference type="InterPro" id="IPR040527">
    <property type="entry name" value="Beta-sand_Porphyrn"/>
</dbReference>
<dbReference type="CDD" id="cd21510">
    <property type="entry name" value="agarase_cat"/>
    <property type="match status" value="1"/>
</dbReference>
<dbReference type="InterPro" id="IPR017853">
    <property type="entry name" value="GH"/>
</dbReference>
<dbReference type="InterPro" id="IPR041224">
    <property type="entry name" value="BPA_C"/>
</dbReference>
<evidence type="ECO:0000256" key="2">
    <source>
        <dbReference type="SAM" id="SignalP"/>
    </source>
</evidence>
<reference evidence="5" key="1">
    <citation type="submission" date="2021-01" db="EMBL/GenBank/DDBJ databases">
        <title>Modified the classification status of verrucomicrobia.</title>
        <authorList>
            <person name="Feng X."/>
        </authorList>
    </citation>
    <scope>NUCLEOTIDE SEQUENCE</scope>
    <source>
        <strain evidence="5">KCTC 13126</strain>
    </source>
</reference>
<evidence type="ECO:0000259" key="4">
    <source>
        <dbReference type="Pfam" id="PF18206"/>
    </source>
</evidence>